<dbReference type="RefSeq" id="WP_208848643.1">
    <property type="nucleotide sequence ID" value="NZ_JAGGDJ010000012.1"/>
</dbReference>
<organism evidence="2 3">
    <name type="scientific">Paenibacillus artemisiicola</name>
    <dbReference type="NCBI Taxonomy" id="1172618"/>
    <lineage>
        <taxon>Bacteria</taxon>
        <taxon>Bacillati</taxon>
        <taxon>Bacillota</taxon>
        <taxon>Bacilli</taxon>
        <taxon>Bacillales</taxon>
        <taxon>Paenibacillaceae</taxon>
        <taxon>Paenibacillus</taxon>
    </lineage>
</organism>
<keyword evidence="1" id="KW-1133">Transmembrane helix</keyword>
<keyword evidence="1" id="KW-0812">Transmembrane</keyword>
<keyword evidence="1" id="KW-0472">Membrane</keyword>
<dbReference type="Proteomes" id="UP000670947">
    <property type="component" value="Unassembled WGS sequence"/>
</dbReference>
<accession>A0ABS3WBX9</accession>
<gene>
    <name evidence="2" type="ORF">I8J29_16535</name>
</gene>
<name>A0ABS3WBX9_9BACL</name>
<evidence type="ECO:0000256" key="1">
    <source>
        <dbReference type="SAM" id="Phobius"/>
    </source>
</evidence>
<evidence type="ECO:0000313" key="3">
    <source>
        <dbReference type="Proteomes" id="UP000670947"/>
    </source>
</evidence>
<sequence>MEKIITIIVVCIIVIGLTFWVFNNPNGIGPGLDQGGRNVKDKIVEATK</sequence>
<reference evidence="2 3" key="1">
    <citation type="submission" date="2021-03" db="EMBL/GenBank/DDBJ databases">
        <title>Paenibacillus artemisicola MWE-103 whole genome sequence.</title>
        <authorList>
            <person name="Ham Y.J."/>
        </authorList>
    </citation>
    <scope>NUCLEOTIDE SEQUENCE [LARGE SCALE GENOMIC DNA]</scope>
    <source>
        <strain evidence="2 3">MWE-103</strain>
    </source>
</reference>
<evidence type="ECO:0000313" key="2">
    <source>
        <dbReference type="EMBL" id="MBO7745817.1"/>
    </source>
</evidence>
<comment type="caution">
    <text evidence="2">The sequence shown here is derived from an EMBL/GenBank/DDBJ whole genome shotgun (WGS) entry which is preliminary data.</text>
</comment>
<keyword evidence="3" id="KW-1185">Reference proteome</keyword>
<dbReference type="EMBL" id="JAGGDJ010000012">
    <property type="protein sequence ID" value="MBO7745817.1"/>
    <property type="molecule type" value="Genomic_DNA"/>
</dbReference>
<proteinExistence type="predicted"/>
<feature type="transmembrane region" description="Helical" evidence="1">
    <location>
        <begin position="5"/>
        <end position="22"/>
    </location>
</feature>
<protein>
    <submittedName>
        <fullName evidence="2">Uncharacterized protein</fullName>
    </submittedName>
</protein>